<keyword evidence="3 12" id="KW-0812">Transmembrane</keyword>
<evidence type="ECO:0000256" key="2">
    <source>
        <dbReference type="ARBA" id="ARBA00022448"/>
    </source>
</evidence>
<comment type="function">
    <text evidence="9">Vesicle SNARE required for targeting and fusion of retrograde transport vesicles with the Golgi complex. Required for the integrity of the Golgi complex.</text>
</comment>
<keyword evidence="6" id="KW-0333">Golgi apparatus</keyword>
<evidence type="ECO:0000259" key="13">
    <source>
        <dbReference type="PROSITE" id="PS50192"/>
    </source>
</evidence>
<keyword evidence="15" id="KW-1185">Reference proteome</keyword>
<evidence type="ECO:0000313" key="15">
    <source>
        <dbReference type="Proteomes" id="UP000694409"/>
    </source>
</evidence>
<feature type="transmembrane region" description="Helical" evidence="12">
    <location>
        <begin position="294"/>
        <end position="313"/>
    </location>
</feature>
<accession>A0A8C9N1J4</accession>
<protein>
    <recommendedName>
        <fullName evidence="10">BET1-like protein</fullName>
    </recommendedName>
</protein>
<dbReference type="PROSITE" id="PS50192">
    <property type="entry name" value="T_SNARE"/>
    <property type="match status" value="1"/>
</dbReference>
<feature type="compositionally biased region" description="Gly residues" evidence="11">
    <location>
        <begin position="180"/>
        <end position="190"/>
    </location>
</feature>
<dbReference type="GeneTree" id="ENSGT00940000160208"/>
<dbReference type="CDD" id="cd15853">
    <property type="entry name" value="SNARE_Bet1"/>
    <property type="match status" value="1"/>
</dbReference>
<dbReference type="OMA" id="KTSFCPQ"/>
<keyword evidence="5 12" id="KW-1133">Transmembrane helix</keyword>
<sequence>MQGIHLCFWGNDMSQWTIGDIPISILLLLPHTATSFAHHLGKFQAPFFVPITLFMSLNPYFPSQTSIFVPSACFFPQTSIFVPSAYFPPKSLFFGPQIPNYFLKTSFCPQLPILVPKAPFLSPAPPRFLSPRRCFRPQPPVPPRPGRALAVPAARDPSGAVPALPPRPGRAARGSRCRGEGGGGEGGRAGGHFVAAPPGGAGRAGSAMAERGRGQSPSTMEDLLDVENKRMADSLASKVTRLKSLALDIDKDAEEQNRYLDGMDSDFLSVTGLLTGSVKRFSGMARSGRDNRRLLLAVSVALILIFFILYYLVSRAGT</sequence>
<feature type="region of interest" description="Disordered" evidence="11">
    <location>
        <begin position="138"/>
        <end position="219"/>
    </location>
</feature>
<evidence type="ECO:0000256" key="8">
    <source>
        <dbReference type="ARBA" id="ARBA00023136"/>
    </source>
</evidence>
<evidence type="ECO:0000256" key="6">
    <source>
        <dbReference type="ARBA" id="ARBA00023034"/>
    </source>
</evidence>
<feature type="compositionally biased region" description="Low complexity" evidence="11">
    <location>
        <begin position="146"/>
        <end position="162"/>
    </location>
</feature>
<evidence type="ECO:0000256" key="4">
    <source>
        <dbReference type="ARBA" id="ARBA00022927"/>
    </source>
</evidence>
<dbReference type="FunFam" id="1.20.5.110:FF:000038">
    <property type="entry name" value="BET1-like protein isoform X2"/>
    <property type="match status" value="1"/>
</dbReference>
<dbReference type="Gene3D" id="1.20.5.110">
    <property type="match status" value="1"/>
</dbReference>
<evidence type="ECO:0000256" key="11">
    <source>
        <dbReference type="SAM" id="MobiDB-lite"/>
    </source>
</evidence>
<dbReference type="Ensembl" id="ENSSCAT00000012710.1">
    <property type="protein sequence ID" value="ENSSCAP00000011257.1"/>
    <property type="gene ID" value="ENSSCAG00000008476.1"/>
</dbReference>
<evidence type="ECO:0000256" key="9">
    <source>
        <dbReference type="ARBA" id="ARBA00037250"/>
    </source>
</evidence>
<dbReference type="Proteomes" id="UP000694409">
    <property type="component" value="Unassembled WGS sequence"/>
</dbReference>
<dbReference type="InterPro" id="IPR039899">
    <property type="entry name" value="BET1_SNARE"/>
</dbReference>
<evidence type="ECO:0000256" key="10">
    <source>
        <dbReference type="ARBA" id="ARBA00039744"/>
    </source>
</evidence>
<gene>
    <name evidence="14" type="primary">BET1L</name>
</gene>
<dbReference type="GO" id="GO:0000139">
    <property type="term" value="C:Golgi membrane"/>
    <property type="evidence" value="ECO:0007669"/>
    <property type="project" value="UniProtKB-SubCell"/>
</dbReference>
<keyword evidence="8 12" id="KW-0472">Membrane</keyword>
<keyword evidence="4" id="KW-0653">Protein transport</keyword>
<evidence type="ECO:0000256" key="3">
    <source>
        <dbReference type="ARBA" id="ARBA00022692"/>
    </source>
</evidence>
<evidence type="ECO:0000256" key="12">
    <source>
        <dbReference type="SAM" id="Phobius"/>
    </source>
</evidence>
<evidence type="ECO:0000313" key="14">
    <source>
        <dbReference type="Ensembl" id="ENSSCAP00000011257.1"/>
    </source>
</evidence>
<reference evidence="14" key="2">
    <citation type="submission" date="2025-09" db="UniProtKB">
        <authorList>
            <consortium name="Ensembl"/>
        </authorList>
    </citation>
    <scope>IDENTIFICATION</scope>
</reference>
<evidence type="ECO:0000256" key="1">
    <source>
        <dbReference type="ARBA" id="ARBA00004409"/>
    </source>
</evidence>
<name>A0A8C9N1J4_SERCA</name>
<dbReference type="PANTHER" id="PTHR12791">
    <property type="entry name" value="GOLGI SNARE BET1-RELATED"/>
    <property type="match status" value="1"/>
</dbReference>
<feature type="domain" description="T-SNARE coiled-coil homology" evidence="13">
    <location>
        <begin position="222"/>
        <end position="284"/>
    </location>
</feature>
<keyword evidence="7" id="KW-0175">Coiled coil</keyword>
<proteinExistence type="predicted"/>
<reference evidence="14" key="1">
    <citation type="submission" date="2025-08" db="UniProtKB">
        <authorList>
            <consortium name="Ensembl"/>
        </authorList>
    </citation>
    <scope>IDENTIFICATION</scope>
</reference>
<comment type="subcellular location">
    <subcellularLocation>
        <location evidence="1">Golgi apparatus membrane</location>
        <topology evidence="1">Single-pass type IV membrane protein</topology>
    </subcellularLocation>
</comment>
<keyword evidence="2" id="KW-0813">Transport</keyword>
<dbReference type="GO" id="GO:0015031">
    <property type="term" value="P:protein transport"/>
    <property type="evidence" value="ECO:0007669"/>
    <property type="project" value="UniProtKB-KW"/>
</dbReference>
<dbReference type="AlphaFoldDB" id="A0A8C9N1J4"/>
<organism evidence="14 15">
    <name type="scientific">Serinus canaria</name>
    <name type="common">Island canary</name>
    <name type="synonym">Fringilla canaria</name>
    <dbReference type="NCBI Taxonomy" id="9135"/>
    <lineage>
        <taxon>Eukaryota</taxon>
        <taxon>Metazoa</taxon>
        <taxon>Chordata</taxon>
        <taxon>Craniata</taxon>
        <taxon>Vertebrata</taxon>
        <taxon>Euteleostomi</taxon>
        <taxon>Archelosauria</taxon>
        <taxon>Archosauria</taxon>
        <taxon>Dinosauria</taxon>
        <taxon>Saurischia</taxon>
        <taxon>Theropoda</taxon>
        <taxon>Coelurosauria</taxon>
        <taxon>Aves</taxon>
        <taxon>Neognathae</taxon>
        <taxon>Neoaves</taxon>
        <taxon>Telluraves</taxon>
        <taxon>Australaves</taxon>
        <taxon>Passeriformes</taxon>
        <taxon>Passeroidea</taxon>
        <taxon>Fringillidae</taxon>
        <taxon>Carduelinae</taxon>
        <taxon>Serinus</taxon>
    </lineage>
</organism>
<dbReference type="SUPFAM" id="SSF58038">
    <property type="entry name" value="SNARE fusion complex"/>
    <property type="match status" value="1"/>
</dbReference>
<evidence type="ECO:0000256" key="7">
    <source>
        <dbReference type="ARBA" id="ARBA00023054"/>
    </source>
</evidence>
<evidence type="ECO:0000256" key="5">
    <source>
        <dbReference type="ARBA" id="ARBA00022989"/>
    </source>
</evidence>
<dbReference type="InterPro" id="IPR000727">
    <property type="entry name" value="T_SNARE_dom"/>
</dbReference>